<evidence type="ECO:0000256" key="3">
    <source>
        <dbReference type="ARBA" id="ARBA00022723"/>
    </source>
</evidence>
<dbReference type="Pfam" id="PF01850">
    <property type="entry name" value="PIN"/>
    <property type="match status" value="1"/>
</dbReference>
<comment type="cofactor">
    <cofactor evidence="5">
        <name>Mg(2+)</name>
        <dbReference type="ChEBI" id="CHEBI:18420"/>
    </cofactor>
</comment>
<dbReference type="Gene3D" id="3.40.50.1010">
    <property type="entry name" value="5'-nuclease"/>
    <property type="match status" value="1"/>
</dbReference>
<sequence>MSVAFFDTNILVYALGVDDRAIRAQSLLADGGIISVQSLNEFATVTRRKLRYEWPAIHDALAALRVLCPHIVPLTDAIHRDGLRIAERYRLSIYDSMISAAALSAGCDRLWSEDLHHGLVIDARLEVRNPFL</sequence>
<dbReference type="EMBL" id="LQQO01000063">
    <property type="protein sequence ID" value="KZE08473.1"/>
    <property type="molecule type" value="Genomic_DNA"/>
</dbReference>
<comment type="function">
    <text evidence="5">Toxic component of a toxin-antitoxin (TA) system. An RNase.</text>
</comment>
<dbReference type="EC" id="3.1.-.-" evidence="5"/>
<keyword evidence="5" id="KW-0460">Magnesium</keyword>
<feature type="binding site" evidence="5">
    <location>
        <position position="7"/>
    </location>
    <ligand>
        <name>Mg(2+)</name>
        <dbReference type="ChEBI" id="CHEBI:18420"/>
    </ligand>
</feature>
<dbReference type="SUPFAM" id="SSF88723">
    <property type="entry name" value="PIN domain-like"/>
    <property type="match status" value="1"/>
</dbReference>
<evidence type="ECO:0000313" key="7">
    <source>
        <dbReference type="EMBL" id="KZE08473.1"/>
    </source>
</evidence>
<protein>
    <recommendedName>
        <fullName evidence="5">Ribonuclease VapC</fullName>
        <shortName evidence="5">RNase VapC</shortName>
        <ecNumber evidence="5">3.1.-.-</ecNumber>
    </recommendedName>
    <alternativeName>
        <fullName evidence="5">Toxin VapC</fullName>
    </alternativeName>
</protein>
<proteinExistence type="inferred from homology"/>
<dbReference type="CDD" id="cd18692">
    <property type="entry name" value="PIN_VapC-like"/>
    <property type="match status" value="1"/>
</dbReference>
<keyword evidence="8" id="KW-1185">Reference proteome</keyword>
<evidence type="ECO:0000259" key="6">
    <source>
        <dbReference type="Pfam" id="PF01850"/>
    </source>
</evidence>
<gene>
    <name evidence="5" type="primary">vapC</name>
    <name evidence="7" type="ORF">AVT10_07845</name>
</gene>
<dbReference type="InterPro" id="IPR029060">
    <property type="entry name" value="PIN-like_dom_sf"/>
</dbReference>
<keyword evidence="4 5" id="KW-0378">Hydrolase</keyword>
<keyword evidence="3 5" id="KW-0479">Metal-binding</keyword>
<dbReference type="RefSeq" id="WP_066694113.1">
    <property type="nucleotide sequence ID" value="NZ_CP117025.1"/>
</dbReference>
<evidence type="ECO:0000256" key="2">
    <source>
        <dbReference type="ARBA" id="ARBA00022722"/>
    </source>
</evidence>
<keyword evidence="1 5" id="KW-1277">Toxin-antitoxin system</keyword>
<comment type="caution">
    <text evidence="7">The sequence shown here is derived from an EMBL/GenBank/DDBJ whole genome shotgun (WGS) entry which is preliminary data.</text>
</comment>
<feature type="binding site" evidence="5">
    <location>
        <position position="95"/>
    </location>
    <ligand>
        <name>Mg(2+)</name>
        <dbReference type="ChEBI" id="CHEBI:18420"/>
    </ligand>
</feature>
<accession>A0ABR5Y7E1</accession>
<organism evidence="7 8">
    <name type="scientific">Sphingomonas hankookensis</name>
    <dbReference type="NCBI Taxonomy" id="563996"/>
    <lineage>
        <taxon>Bacteria</taxon>
        <taxon>Pseudomonadati</taxon>
        <taxon>Pseudomonadota</taxon>
        <taxon>Alphaproteobacteria</taxon>
        <taxon>Sphingomonadales</taxon>
        <taxon>Sphingomonadaceae</taxon>
        <taxon>Sphingomonas</taxon>
    </lineage>
</organism>
<evidence type="ECO:0000256" key="4">
    <source>
        <dbReference type="ARBA" id="ARBA00022801"/>
    </source>
</evidence>
<feature type="domain" description="PIN" evidence="6">
    <location>
        <begin position="5"/>
        <end position="114"/>
    </location>
</feature>
<dbReference type="HAMAP" id="MF_00265">
    <property type="entry name" value="VapC_Nob1"/>
    <property type="match status" value="1"/>
</dbReference>
<evidence type="ECO:0000256" key="1">
    <source>
        <dbReference type="ARBA" id="ARBA00022649"/>
    </source>
</evidence>
<dbReference type="Proteomes" id="UP000076609">
    <property type="component" value="Unassembled WGS sequence"/>
</dbReference>
<keyword evidence="5" id="KW-0800">Toxin</keyword>
<evidence type="ECO:0000313" key="8">
    <source>
        <dbReference type="Proteomes" id="UP000076609"/>
    </source>
</evidence>
<keyword evidence="2 5" id="KW-0540">Nuclease</keyword>
<comment type="similarity">
    <text evidence="5">Belongs to the PINc/VapC protein family.</text>
</comment>
<dbReference type="InterPro" id="IPR002716">
    <property type="entry name" value="PIN_dom"/>
</dbReference>
<dbReference type="InterPro" id="IPR022907">
    <property type="entry name" value="VapC_family"/>
</dbReference>
<evidence type="ECO:0000256" key="5">
    <source>
        <dbReference type="HAMAP-Rule" id="MF_00265"/>
    </source>
</evidence>
<reference evidence="8" key="1">
    <citation type="submission" date="2016-01" db="EMBL/GenBank/DDBJ databases">
        <title>Draft genome of Chromobacterium sp. F49.</title>
        <authorList>
            <person name="Hong K.W."/>
        </authorList>
    </citation>
    <scope>NUCLEOTIDE SEQUENCE [LARGE SCALE GENOMIC DNA]</scope>
    <source>
        <strain evidence="8">CN3</strain>
    </source>
</reference>
<name>A0ABR5Y7E1_9SPHN</name>